<sequence length="167" mass="18347">MSILDWTPLRRIRRNHALEHATIHLLSQRFPGLPMAGRSTPFGFYVYGNVPMEAVIAAAREALERLRRGEHHWAIHPGCGTNYVASGTSAGLAAFLTLGLVPHRRRRDVLPLVIFATVLTLIAVQPLGPWLQAHVTTRADPGDLEIVGVRALPGGFVRVHFVETRGG</sequence>
<evidence type="ECO:0000313" key="2">
    <source>
        <dbReference type="EMBL" id="SNB74113.1"/>
    </source>
</evidence>
<dbReference type="AlphaFoldDB" id="A0A212RNZ4"/>
<dbReference type="Pfam" id="PF19928">
    <property type="entry name" value="DUF6391"/>
    <property type="match status" value="1"/>
</dbReference>
<feature type="transmembrane region" description="Helical" evidence="1">
    <location>
        <begin position="83"/>
        <end position="102"/>
    </location>
</feature>
<keyword evidence="1" id="KW-0472">Membrane</keyword>
<keyword evidence="3" id="KW-1185">Reference proteome</keyword>
<protein>
    <submittedName>
        <fullName evidence="2">Uncharacterized protein</fullName>
    </submittedName>
</protein>
<evidence type="ECO:0000256" key="1">
    <source>
        <dbReference type="SAM" id="Phobius"/>
    </source>
</evidence>
<dbReference type="EMBL" id="FYEK01000072">
    <property type="protein sequence ID" value="SNB74113.1"/>
    <property type="molecule type" value="Genomic_DNA"/>
</dbReference>
<dbReference type="InParanoid" id="A0A212RNZ4"/>
<evidence type="ECO:0000313" key="3">
    <source>
        <dbReference type="Proteomes" id="UP000197025"/>
    </source>
</evidence>
<dbReference type="OrthoDB" id="162726at2"/>
<reference evidence="3" key="1">
    <citation type="submission" date="2017-06" db="EMBL/GenBank/DDBJ databases">
        <authorList>
            <person name="Varghese N."/>
            <person name="Submissions S."/>
        </authorList>
    </citation>
    <scope>NUCLEOTIDE SEQUENCE [LARGE SCALE GENOMIC DNA]</scope>
    <source>
        <strain evidence="3">JAD2</strain>
    </source>
</reference>
<name>A0A212RNZ4_9CHLR</name>
<gene>
    <name evidence="2" type="ORF">SAMN02746019_00017440</name>
</gene>
<feature type="transmembrane region" description="Helical" evidence="1">
    <location>
        <begin position="109"/>
        <end position="128"/>
    </location>
</feature>
<proteinExistence type="predicted"/>
<organism evidence="2 3">
    <name type="scientific">Thermoflexus hugenholtzii JAD2</name>
    <dbReference type="NCBI Taxonomy" id="877466"/>
    <lineage>
        <taxon>Bacteria</taxon>
        <taxon>Bacillati</taxon>
        <taxon>Chloroflexota</taxon>
        <taxon>Thermoflexia</taxon>
        <taxon>Thermoflexales</taxon>
        <taxon>Thermoflexaceae</taxon>
        <taxon>Thermoflexus</taxon>
    </lineage>
</organism>
<keyword evidence="1" id="KW-1133">Transmembrane helix</keyword>
<dbReference type="RefSeq" id="WP_088572264.1">
    <property type="nucleotide sequence ID" value="NZ_FYEK01000072.1"/>
</dbReference>
<dbReference type="Proteomes" id="UP000197025">
    <property type="component" value="Unassembled WGS sequence"/>
</dbReference>
<keyword evidence="1" id="KW-0812">Transmembrane</keyword>
<accession>A0A212RNZ4</accession>